<sequence>MENRRRSSRSEWAEFSLLLGLRLRELRGRAGLTQTQVAEFLGKPAPGGKSWVCQLEKGRLREVSINSVVEFVRACRADIEELADVVNGYVRRPPIAEERTRNQVAEAAAGLPLFKRARVERYDRFRNPMTRGRETPEQQCERRVREAKGQVRAIRWERRLHRVWNDVLNELGAGCADPLAVHLMAYSRKVFGALRRTRRTRPVWRKKALAGLEVWAVEHGLPPEPFDRMKQAVVALFADMERRGELD</sequence>
<dbReference type="Gene3D" id="1.10.260.40">
    <property type="entry name" value="lambda repressor-like DNA-binding domains"/>
    <property type="match status" value="1"/>
</dbReference>
<dbReference type="SUPFAM" id="SSF47413">
    <property type="entry name" value="lambda repressor-like DNA-binding domains"/>
    <property type="match status" value="1"/>
</dbReference>
<dbReference type="InterPro" id="IPR001387">
    <property type="entry name" value="Cro/C1-type_HTH"/>
</dbReference>
<organism evidence="2 3">
    <name type="scientific">candidate division WOR-3 bacterium</name>
    <dbReference type="NCBI Taxonomy" id="2052148"/>
    <lineage>
        <taxon>Bacteria</taxon>
        <taxon>Bacteria division WOR-3</taxon>
    </lineage>
</organism>
<dbReference type="Pfam" id="PF13560">
    <property type="entry name" value="HTH_31"/>
    <property type="match status" value="1"/>
</dbReference>
<accession>A0A937XFT2</accession>
<proteinExistence type="predicted"/>
<dbReference type="AlphaFoldDB" id="A0A937XFT2"/>
<evidence type="ECO:0000259" key="1">
    <source>
        <dbReference type="PROSITE" id="PS50943"/>
    </source>
</evidence>
<dbReference type="SMART" id="SM00530">
    <property type="entry name" value="HTH_XRE"/>
    <property type="match status" value="1"/>
</dbReference>
<dbReference type="EMBL" id="VGIR01000079">
    <property type="protein sequence ID" value="MBM3332357.1"/>
    <property type="molecule type" value="Genomic_DNA"/>
</dbReference>
<dbReference type="Proteomes" id="UP000779900">
    <property type="component" value="Unassembled WGS sequence"/>
</dbReference>
<feature type="domain" description="HTH cro/C1-type" evidence="1">
    <location>
        <begin position="23"/>
        <end position="82"/>
    </location>
</feature>
<dbReference type="PROSITE" id="PS50943">
    <property type="entry name" value="HTH_CROC1"/>
    <property type="match status" value="1"/>
</dbReference>
<protein>
    <submittedName>
        <fullName evidence="2">Helix-turn-helix domain-containing protein</fullName>
    </submittedName>
</protein>
<reference evidence="2" key="1">
    <citation type="submission" date="2019-03" db="EMBL/GenBank/DDBJ databases">
        <title>Lake Tanganyika Metagenome-Assembled Genomes (MAGs).</title>
        <authorList>
            <person name="Tran P."/>
        </authorList>
    </citation>
    <scope>NUCLEOTIDE SEQUENCE</scope>
    <source>
        <strain evidence="2">K_DeepCast_150m_m2_040</strain>
    </source>
</reference>
<comment type="caution">
    <text evidence="2">The sequence shown here is derived from an EMBL/GenBank/DDBJ whole genome shotgun (WGS) entry which is preliminary data.</text>
</comment>
<name>A0A937XFT2_UNCW3</name>
<evidence type="ECO:0000313" key="3">
    <source>
        <dbReference type="Proteomes" id="UP000779900"/>
    </source>
</evidence>
<gene>
    <name evidence="2" type="ORF">FJY68_11015</name>
</gene>
<evidence type="ECO:0000313" key="2">
    <source>
        <dbReference type="EMBL" id="MBM3332357.1"/>
    </source>
</evidence>
<dbReference type="GO" id="GO:0003677">
    <property type="term" value="F:DNA binding"/>
    <property type="evidence" value="ECO:0007669"/>
    <property type="project" value="InterPro"/>
</dbReference>
<dbReference type="InterPro" id="IPR010982">
    <property type="entry name" value="Lambda_DNA-bd_dom_sf"/>
</dbReference>